<evidence type="ECO:0000259" key="1">
    <source>
        <dbReference type="Pfam" id="PF00931"/>
    </source>
</evidence>
<gene>
    <name evidence="2" type="ORF">SBRCBS47491_009829</name>
</gene>
<dbReference type="PANTHER" id="PTHR48182:SF3">
    <property type="entry name" value="DUF676 DOMAIN-CONTAINING PROTEIN"/>
    <property type="match status" value="1"/>
</dbReference>
<reference evidence="2 3" key="1">
    <citation type="submission" date="2024-01" db="EMBL/GenBank/DDBJ databases">
        <authorList>
            <person name="Allen C."/>
            <person name="Tagirdzhanova G."/>
        </authorList>
    </citation>
    <scope>NUCLEOTIDE SEQUENCE [LARGE SCALE GENOMIC DNA]</scope>
</reference>
<proteinExistence type="predicted"/>
<accession>A0ABP0CXZ2</accession>
<dbReference type="SUPFAM" id="SSF53474">
    <property type="entry name" value="alpha/beta-Hydrolases"/>
    <property type="match status" value="1"/>
</dbReference>
<sequence length="753" mass="84834">MGLIIFVHGFASNPDTTWQARRKASSGKVSPDAHDEPGNFVNWVRDLLPGDIPEELQQNVRLFFFNYDSYWMRDSVNMRLMSIAADLLDRIDVDIRLTERDKSRGLVFVGSSFGGLVVKQALVSAAIQSQHKHVVQHTKGVLFLGTPHRGSDGSYIGWLVAQALRPLGSSVFLLGLLEYDSPVLLDLHRDFVNIIGHDCRIINVYELLKSQVFGLKNFGWKKLWVKEASATFHGNGVINIAFRTNHFGLNKFSDKDENYKTLCSQLVRILKGGIKTTERLYAVPLKPVNTYTERHELQQKIEQGLQIRHENRSIPHAVAIIGMAGTGKSQLALNFAETHKEQYNPILWIDATSEETVRSSFQRCARALQLKEAAPGESGTATSLYNTASIQRVLEWLSKKAAVGHNDPWLVIVDNADDLTWGIEHVLPSGEHGSIILTSQNNNWLKKQKDVEHVRVDVLTPPEASSLLLRHLDMDSITAPEHIQKLCGTVAETLGYLALAVDLAGYHIANEDEAEVGITQYLADLNSNRDELLKSTVFQELLPTQKTVWTAWDLTLEKLDKHHGNAQARLLLTWLAHFDGTVIHYDIFNLIANEFAILLDPFESQFAKDMPAGLRQFFVLHQGEWKRDRCRSAFKLLARYGLLQEVPGILPGVTMHKLVRWRALQDAKDKPWSLWFLTALDAAGRQILDIFAPRMLDQTFAAQLPNLRDTLEGIQKAAEVYNYVIGYGLFEILSSQTRFDEAKEHRSSLGKGS</sequence>
<dbReference type="InterPro" id="IPR027417">
    <property type="entry name" value="P-loop_NTPase"/>
</dbReference>
<organism evidence="2 3">
    <name type="scientific">Sporothrix bragantina</name>
    <dbReference type="NCBI Taxonomy" id="671064"/>
    <lineage>
        <taxon>Eukaryota</taxon>
        <taxon>Fungi</taxon>
        <taxon>Dikarya</taxon>
        <taxon>Ascomycota</taxon>
        <taxon>Pezizomycotina</taxon>
        <taxon>Sordariomycetes</taxon>
        <taxon>Sordariomycetidae</taxon>
        <taxon>Ophiostomatales</taxon>
        <taxon>Ophiostomataceae</taxon>
        <taxon>Sporothrix</taxon>
    </lineage>
</organism>
<keyword evidence="3" id="KW-1185">Reference proteome</keyword>
<dbReference type="SUPFAM" id="SSF52540">
    <property type="entry name" value="P-loop containing nucleoside triphosphate hydrolases"/>
    <property type="match status" value="1"/>
</dbReference>
<dbReference type="InterPro" id="IPR002182">
    <property type="entry name" value="NB-ARC"/>
</dbReference>
<dbReference type="Pfam" id="PF00931">
    <property type="entry name" value="NB-ARC"/>
    <property type="match status" value="1"/>
</dbReference>
<dbReference type="Gene3D" id="3.40.50.1820">
    <property type="entry name" value="alpha/beta hydrolase"/>
    <property type="match status" value="1"/>
</dbReference>
<dbReference type="Proteomes" id="UP001642406">
    <property type="component" value="Unassembled WGS sequence"/>
</dbReference>
<dbReference type="InterPro" id="IPR029058">
    <property type="entry name" value="AB_hydrolase_fold"/>
</dbReference>
<dbReference type="EMBL" id="CAWUHC010000172">
    <property type="protein sequence ID" value="CAK7237004.1"/>
    <property type="molecule type" value="Genomic_DNA"/>
</dbReference>
<name>A0ABP0CXZ2_9PEZI</name>
<dbReference type="PANTHER" id="PTHR48182">
    <property type="entry name" value="PROTEIN SERAC1"/>
    <property type="match status" value="1"/>
</dbReference>
<dbReference type="InterPro" id="IPR052374">
    <property type="entry name" value="SERAC1"/>
</dbReference>
<dbReference type="Gene3D" id="3.40.50.300">
    <property type="entry name" value="P-loop containing nucleotide triphosphate hydrolases"/>
    <property type="match status" value="1"/>
</dbReference>
<protein>
    <recommendedName>
        <fullName evidence="1">NB-ARC domain-containing protein</fullName>
    </recommendedName>
</protein>
<evidence type="ECO:0000313" key="2">
    <source>
        <dbReference type="EMBL" id="CAK7237004.1"/>
    </source>
</evidence>
<comment type="caution">
    <text evidence="2">The sequence shown here is derived from an EMBL/GenBank/DDBJ whole genome shotgun (WGS) entry which is preliminary data.</text>
</comment>
<feature type="domain" description="NB-ARC" evidence="1">
    <location>
        <begin position="315"/>
        <end position="468"/>
    </location>
</feature>
<evidence type="ECO:0000313" key="3">
    <source>
        <dbReference type="Proteomes" id="UP001642406"/>
    </source>
</evidence>